<evidence type="ECO:0000256" key="11">
    <source>
        <dbReference type="PROSITE-ProRule" id="PRU00560"/>
    </source>
</evidence>
<evidence type="ECO:0000256" key="1">
    <source>
        <dbReference type="ARBA" id="ARBA00009922"/>
    </source>
</evidence>
<name>A0A175A3R3_9FIRM</name>
<accession>A0A175A3R3</accession>
<evidence type="ECO:0000256" key="8">
    <source>
        <dbReference type="ARBA" id="ARBA00034617"/>
    </source>
</evidence>
<evidence type="ECO:0000256" key="9">
    <source>
        <dbReference type="ARBA" id="ARBA00034808"/>
    </source>
</evidence>
<evidence type="ECO:0000256" key="7">
    <source>
        <dbReference type="ARBA" id="ARBA00023235"/>
    </source>
</evidence>
<protein>
    <recommendedName>
        <fullName evidence="9">DNA 3'-5' helicase</fullName>
        <ecNumber evidence="9">5.6.2.4</ecNumber>
    </recommendedName>
</protein>
<evidence type="ECO:0000313" key="14">
    <source>
        <dbReference type="EMBL" id="CUQ90671.1"/>
    </source>
</evidence>
<dbReference type="GO" id="GO:0000725">
    <property type="term" value="P:recombinational repair"/>
    <property type="evidence" value="ECO:0007669"/>
    <property type="project" value="TreeGrafter"/>
</dbReference>
<keyword evidence="7" id="KW-0413">Isomerase</keyword>
<evidence type="ECO:0000256" key="3">
    <source>
        <dbReference type="ARBA" id="ARBA00022801"/>
    </source>
</evidence>
<dbReference type="GO" id="GO:0005829">
    <property type="term" value="C:cytosol"/>
    <property type="evidence" value="ECO:0007669"/>
    <property type="project" value="TreeGrafter"/>
</dbReference>
<dbReference type="GO" id="GO:0033202">
    <property type="term" value="C:DNA helicase complex"/>
    <property type="evidence" value="ECO:0007669"/>
    <property type="project" value="TreeGrafter"/>
</dbReference>
<keyword evidence="3 11" id="KW-0378">Hydrolase</keyword>
<dbReference type="PROSITE" id="PS51198">
    <property type="entry name" value="UVRD_HELICASE_ATP_BIND"/>
    <property type="match status" value="1"/>
</dbReference>
<evidence type="ECO:0000256" key="6">
    <source>
        <dbReference type="ARBA" id="ARBA00023125"/>
    </source>
</evidence>
<dbReference type="InterPro" id="IPR014016">
    <property type="entry name" value="UvrD-like_ATP-bd"/>
</dbReference>
<keyword evidence="5 11" id="KW-0067">ATP-binding</keyword>
<comment type="catalytic activity">
    <reaction evidence="10">
        <text>ATP + H2O = ADP + phosphate + H(+)</text>
        <dbReference type="Rhea" id="RHEA:13065"/>
        <dbReference type="ChEBI" id="CHEBI:15377"/>
        <dbReference type="ChEBI" id="CHEBI:15378"/>
        <dbReference type="ChEBI" id="CHEBI:30616"/>
        <dbReference type="ChEBI" id="CHEBI:43474"/>
        <dbReference type="ChEBI" id="CHEBI:456216"/>
        <dbReference type="EC" id="5.6.2.4"/>
    </reaction>
</comment>
<dbReference type="InterPro" id="IPR027417">
    <property type="entry name" value="P-loop_NTPase"/>
</dbReference>
<dbReference type="GO" id="GO:0003677">
    <property type="term" value="F:DNA binding"/>
    <property type="evidence" value="ECO:0007669"/>
    <property type="project" value="UniProtKB-KW"/>
</dbReference>
<keyword evidence="4 11" id="KW-0347">Helicase</keyword>
<evidence type="ECO:0000313" key="15">
    <source>
        <dbReference type="Proteomes" id="UP000095662"/>
    </source>
</evidence>
<dbReference type="AlphaFoldDB" id="A0A175A3R3"/>
<evidence type="ECO:0000256" key="10">
    <source>
        <dbReference type="ARBA" id="ARBA00048988"/>
    </source>
</evidence>
<feature type="domain" description="UvrD-like helicase ATP-binding" evidence="12">
    <location>
        <begin position="16"/>
        <end position="342"/>
    </location>
</feature>
<dbReference type="GO" id="GO:0005524">
    <property type="term" value="F:ATP binding"/>
    <property type="evidence" value="ECO:0007669"/>
    <property type="project" value="UniProtKB-UniRule"/>
</dbReference>
<dbReference type="CDD" id="cd17932">
    <property type="entry name" value="DEXQc_UvrD"/>
    <property type="match status" value="1"/>
</dbReference>
<dbReference type="InterPro" id="IPR014017">
    <property type="entry name" value="DNA_helicase_UvrD-like_C"/>
</dbReference>
<dbReference type="Gene3D" id="1.10.10.160">
    <property type="match status" value="1"/>
</dbReference>
<reference evidence="14 15" key="1">
    <citation type="submission" date="2015-09" db="EMBL/GenBank/DDBJ databases">
        <authorList>
            <consortium name="Pathogen Informatics"/>
        </authorList>
    </citation>
    <scope>NUCLEOTIDE SEQUENCE [LARGE SCALE GENOMIC DNA]</scope>
    <source>
        <strain evidence="14 15">2789STDY5834928</strain>
    </source>
</reference>
<dbReference type="Gene3D" id="3.40.50.300">
    <property type="entry name" value="P-loop containing nucleotide triphosphate hydrolases"/>
    <property type="match status" value="3"/>
</dbReference>
<dbReference type="PANTHER" id="PTHR11070:SF2">
    <property type="entry name" value="ATP-DEPENDENT DNA HELICASE SRS2"/>
    <property type="match status" value="1"/>
</dbReference>
<dbReference type="InterPro" id="IPR000212">
    <property type="entry name" value="DNA_helicase_UvrD/REP"/>
</dbReference>
<dbReference type="STRING" id="39492.ERS852540_02179"/>
<comment type="catalytic activity">
    <reaction evidence="8">
        <text>Couples ATP hydrolysis with the unwinding of duplex DNA by translocating in the 3'-5' direction.</text>
        <dbReference type="EC" id="5.6.2.4"/>
    </reaction>
</comment>
<evidence type="ECO:0000256" key="4">
    <source>
        <dbReference type="ARBA" id="ARBA00022806"/>
    </source>
</evidence>
<gene>
    <name evidence="14" type="primary">pcrA_2</name>
    <name evidence="14" type="ORF">ERS852540_02179</name>
</gene>
<organism evidence="14 15">
    <name type="scientific">[Eubacterium] siraeum</name>
    <dbReference type="NCBI Taxonomy" id="39492"/>
    <lineage>
        <taxon>Bacteria</taxon>
        <taxon>Bacillati</taxon>
        <taxon>Bacillota</taxon>
        <taxon>Clostridia</taxon>
        <taxon>Eubacteriales</taxon>
        <taxon>Oscillospiraceae</taxon>
        <taxon>Oscillospiraceae incertae sedis</taxon>
    </lineage>
</organism>
<evidence type="ECO:0000256" key="5">
    <source>
        <dbReference type="ARBA" id="ARBA00022840"/>
    </source>
</evidence>
<dbReference type="Pfam" id="PF00580">
    <property type="entry name" value="UvrD-helicase"/>
    <property type="match status" value="2"/>
</dbReference>
<dbReference type="InterPro" id="IPR013986">
    <property type="entry name" value="DExx_box_DNA_helicase_dom_sf"/>
</dbReference>
<dbReference type="PROSITE" id="PS51217">
    <property type="entry name" value="UVRD_HELICASE_CTER"/>
    <property type="match status" value="1"/>
</dbReference>
<keyword evidence="6" id="KW-0238">DNA-binding</keyword>
<sequence>MDYLTLKKQVLNKYFSRTNDMQKKAVFRINGAVLIVAGAGSGKTTVLCNRIANMLLFGNAYNSNTVRELSDDDVAFAQSFLAGEIDNFDAAERLSEIFGEDRVKPWNILAVTFTNKAAAELKERLENMGADVDGIWAATFHSACVRILRQDIEKLGMGYKSNFTIYDTDDQLKVIKTVMKEHNISDKAVTPKAVQNLISRSKDKLITPDKFSTKGKNGSDDYQLSTAKTIYTDYQARLEAANALDFDDIIMLTVKLFAHCPDVLSHWQNRFKYIMVDEYQDTNAAQYKLVSLLAEGSGNLCVVGDEDQSIYRFRGATIENILSFEEQFGAEVIKLEQNYRSTATILKAANAVIANNTQHKDKNLWSDLGDGDKIRMDRFSTEQEEAMFITERILDGVKQGKKYADHVILYRNNAQSRTVETTLAKSGIPYKIIGGVRFYERKEIKDIIAYLCVLNNNYDEVRFGRIVNEPVRGIGAATLDELNRVVSGMGISYVQAMCESDSLPSLSRKAKVLVPLGETFSELSQHTDDISDGSLIDDILDRFGYREAMQRQGLEGEVRLENINELKSNMITFAKENEGAGLSEFLEQVALVSDMDSFEADDDKAVLMTMHSAKGLEFDTVFVVGAEENIFPGYRSQFDPMEIEEERRLAYVAITRAKRHLYFTCAKQRMLYGQTMRNKVSRFVVEIPSQYMAYDDHSAVTASAAARSAEQMKPRTSYLQQQQRSYRAGQREMEKRVENVSYAPGERVRHGVFGDGTVLSAKAMGGDWLLEIAFDDKGTKKVAAKFAKMTKI</sequence>
<dbReference type="OrthoDB" id="9810135at2"/>
<dbReference type="Gene3D" id="1.10.486.10">
    <property type="entry name" value="PCRA, domain 4"/>
    <property type="match status" value="1"/>
</dbReference>
<feature type="domain" description="UvrD-like helicase C-terminal" evidence="13">
    <location>
        <begin position="343"/>
        <end position="615"/>
    </location>
</feature>
<dbReference type="Pfam" id="PF13361">
    <property type="entry name" value="UvrD_C"/>
    <property type="match status" value="1"/>
</dbReference>
<evidence type="ECO:0000259" key="13">
    <source>
        <dbReference type="PROSITE" id="PS51217"/>
    </source>
</evidence>
<comment type="similarity">
    <text evidence="1">Belongs to the helicase family. UvrD subfamily.</text>
</comment>
<dbReference type="GO" id="GO:0016887">
    <property type="term" value="F:ATP hydrolysis activity"/>
    <property type="evidence" value="ECO:0007669"/>
    <property type="project" value="RHEA"/>
</dbReference>
<evidence type="ECO:0000256" key="2">
    <source>
        <dbReference type="ARBA" id="ARBA00022741"/>
    </source>
</evidence>
<dbReference type="GO" id="GO:0043138">
    <property type="term" value="F:3'-5' DNA helicase activity"/>
    <property type="evidence" value="ECO:0007669"/>
    <property type="project" value="UniProtKB-EC"/>
</dbReference>
<dbReference type="PANTHER" id="PTHR11070">
    <property type="entry name" value="UVRD / RECB / PCRA DNA HELICASE FAMILY MEMBER"/>
    <property type="match status" value="1"/>
</dbReference>
<dbReference type="Proteomes" id="UP000095662">
    <property type="component" value="Unassembled WGS sequence"/>
</dbReference>
<dbReference type="FunFam" id="1.10.10.160:FF:000001">
    <property type="entry name" value="ATP-dependent DNA helicase"/>
    <property type="match status" value="1"/>
</dbReference>
<dbReference type="SUPFAM" id="SSF52540">
    <property type="entry name" value="P-loop containing nucleoside triphosphate hydrolases"/>
    <property type="match status" value="1"/>
</dbReference>
<evidence type="ECO:0000259" key="12">
    <source>
        <dbReference type="PROSITE" id="PS51198"/>
    </source>
</evidence>
<dbReference type="GO" id="GO:0009314">
    <property type="term" value="P:response to radiation"/>
    <property type="evidence" value="ECO:0007669"/>
    <property type="project" value="UniProtKB-ARBA"/>
</dbReference>
<dbReference type="CDD" id="cd18807">
    <property type="entry name" value="SF1_C_UvrD"/>
    <property type="match status" value="1"/>
</dbReference>
<dbReference type="EMBL" id="CZBY01000021">
    <property type="protein sequence ID" value="CUQ90671.1"/>
    <property type="molecule type" value="Genomic_DNA"/>
</dbReference>
<dbReference type="Pfam" id="PF21196">
    <property type="entry name" value="PcrA_UvrD_tudor"/>
    <property type="match status" value="1"/>
</dbReference>
<feature type="binding site" evidence="11">
    <location>
        <begin position="37"/>
        <end position="44"/>
    </location>
    <ligand>
        <name>ATP</name>
        <dbReference type="ChEBI" id="CHEBI:30616"/>
    </ligand>
</feature>
<proteinExistence type="inferred from homology"/>
<keyword evidence="2 11" id="KW-0547">Nucleotide-binding</keyword>
<dbReference type="EC" id="5.6.2.4" evidence="9"/>